<dbReference type="GO" id="GO:0005524">
    <property type="term" value="F:ATP binding"/>
    <property type="evidence" value="ECO:0007669"/>
    <property type="project" value="UniProtKB-KW"/>
</dbReference>
<keyword evidence="2" id="KW-0808">Transferase</keyword>
<comment type="pathway">
    <text evidence="7">Carbohydrate acid metabolism; 2-dehydro-3-deoxy-D-gluconate degradation; D-glyceraldehyde 3-phosphate and pyruvate from 2-dehydro-3-deoxy-D-gluconate: step 1/2.</text>
</comment>
<dbReference type="GeneID" id="61228162"/>
<dbReference type="InterPro" id="IPR050306">
    <property type="entry name" value="PfkB_Carbo_kinase"/>
</dbReference>
<proteinExistence type="inferred from homology"/>
<keyword evidence="4 16" id="KW-0418">Kinase</keyword>
<dbReference type="PANTHER" id="PTHR43085">
    <property type="entry name" value="HEXOKINASE FAMILY MEMBER"/>
    <property type="match status" value="1"/>
</dbReference>
<dbReference type="GO" id="GO:0019698">
    <property type="term" value="P:D-galacturonate catabolic process"/>
    <property type="evidence" value="ECO:0007669"/>
    <property type="project" value="TreeGrafter"/>
</dbReference>
<dbReference type="GO" id="GO:0008673">
    <property type="term" value="F:2-dehydro-3-deoxygluconokinase activity"/>
    <property type="evidence" value="ECO:0007669"/>
    <property type="project" value="UniProtKB-EC"/>
</dbReference>
<dbReference type="EMBL" id="PYOY01000001">
    <property type="protein sequence ID" value="PSX09568.1"/>
    <property type="molecule type" value="Genomic_DNA"/>
</dbReference>
<evidence type="ECO:0000256" key="1">
    <source>
        <dbReference type="ARBA" id="ARBA00010688"/>
    </source>
</evidence>
<evidence type="ECO:0000256" key="9">
    <source>
        <dbReference type="ARBA" id="ARBA00050729"/>
    </source>
</evidence>
<feature type="domain" description="Carbohydrate kinase PfkB" evidence="15">
    <location>
        <begin position="23"/>
        <end position="303"/>
    </location>
</feature>
<comment type="catalytic activity">
    <reaction evidence="9">
        <text>2-dehydro-3-deoxy-D-gluconate + ATP = 2-dehydro-3-deoxy-6-phospho-D-gluconate + ADP + H(+)</text>
        <dbReference type="Rhea" id="RHEA:14797"/>
        <dbReference type="ChEBI" id="CHEBI:15378"/>
        <dbReference type="ChEBI" id="CHEBI:30616"/>
        <dbReference type="ChEBI" id="CHEBI:57569"/>
        <dbReference type="ChEBI" id="CHEBI:57990"/>
        <dbReference type="ChEBI" id="CHEBI:456216"/>
        <dbReference type="EC" id="2.7.1.45"/>
    </reaction>
</comment>
<evidence type="ECO:0000256" key="8">
    <source>
        <dbReference type="ARBA" id="ARBA00044254"/>
    </source>
</evidence>
<dbReference type="SUPFAM" id="SSF53613">
    <property type="entry name" value="Ribokinase-like"/>
    <property type="match status" value="1"/>
</dbReference>
<evidence type="ECO:0000256" key="14">
    <source>
        <dbReference type="ARBA" id="ARBA00080545"/>
    </source>
</evidence>
<dbReference type="Proteomes" id="UP000241440">
    <property type="component" value="Unassembled WGS sequence"/>
</dbReference>
<dbReference type="EC" id="2.7.1.45" evidence="11"/>
<dbReference type="RefSeq" id="WP_045082636.1">
    <property type="nucleotide sequence ID" value="NZ_JZSX01000002.1"/>
</dbReference>
<dbReference type="Pfam" id="PF00294">
    <property type="entry name" value="PfkB"/>
    <property type="match status" value="1"/>
</dbReference>
<evidence type="ECO:0000256" key="7">
    <source>
        <dbReference type="ARBA" id="ARBA00043951"/>
    </source>
</evidence>
<keyword evidence="5" id="KW-0067">ATP-binding</keyword>
<dbReference type="FunFam" id="3.40.1190.20:FF:000011">
    <property type="entry name" value="2-dehydro-3-deoxygluconokinase, putative"/>
    <property type="match status" value="1"/>
</dbReference>
<keyword evidence="3" id="KW-0547">Nucleotide-binding</keyword>
<dbReference type="GO" id="GO:0005829">
    <property type="term" value="C:cytosol"/>
    <property type="evidence" value="ECO:0007669"/>
    <property type="project" value="TreeGrafter"/>
</dbReference>
<protein>
    <recommendedName>
        <fullName evidence="12">2-dehydro-3-deoxygluconokinase</fullName>
        <ecNumber evidence="11">2.7.1.45</ecNumber>
    </recommendedName>
    <alternativeName>
        <fullName evidence="13">2-keto-3-deoxygluconokinase</fullName>
    </alternativeName>
    <alternativeName>
        <fullName evidence="14">3-deoxy-2-oxo-D-gluconate kinase</fullName>
    </alternativeName>
    <alternativeName>
        <fullName evidence="8">KDG kinase</fullName>
    </alternativeName>
</protein>
<evidence type="ECO:0000256" key="10">
    <source>
        <dbReference type="ARBA" id="ARBA00054997"/>
    </source>
</evidence>
<dbReference type="GO" id="GO:0042840">
    <property type="term" value="P:D-glucuronate catabolic process"/>
    <property type="evidence" value="ECO:0007669"/>
    <property type="project" value="TreeGrafter"/>
</dbReference>
<organism evidence="16 17">
    <name type="scientific">Photobacterium angustum</name>
    <dbReference type="NCBI Taxonomy" id="661"/>
    <lineage>
        <taxon>Bacteria</taxon>
        <taxon>Pseudomonadati</taxon>
        <taxon>Pseudomonadota</taxon>
        <taxon>Gammaproteobacteria</taxon>
        <taxon>Vibrionales</taxon>
        <taxon>Vibrionaceae</taxon>
        <taxon>Photobacterium</taxon>
    </lineage>
</organism>
<dbReference type="PANTHER" id="PTHR43085:SF15">
    <property type="entry name" value="2-DEHYDRO-3-DEOXYGLUCONOKINASE"/>
    <property type="match status" value="1"/>
</dbReference>
<keyword evidence="6" id="KW-0119">Carbohydrate metabolism</keyword>
<dbReference type="InterPro" id="IPR002173">
    <property type="entry name" value="Carboh/pur_kinase_PfkB_CS"/>
</dbReference>
<evidence type="ECO:0000256" key="12">
    <source>
        <dbReference type="ARBA" id="ARBA00067931"/>
    </source>
</evidence>
<evidence type="ECO:0000256" key="4">
    <source>
        <dbReference type="ARBA" id="ARBA00022777"/>
    </source>
</evidence>
<accession>A0A855SKU7</accession>
<evidence type="ECO:0000256" key="3">
    <source>
        <dbReference type="ARBA" id="ARBA00022741"/>
    </source>
</evidence>
<gene>
    <name evidence="16" type="ORF">C0W41_01920</name>
</gene>
<evidence type="ECO:0000256" key="6">
    <source>
        <dbReference type="ARBA" id="ARBA00023277"/>
    </source>
</evidence>
<dbReference type="InterPro" id="IPR029056">
    <property type="entry name" value="Ribokinase-like"/>
</dbReference>
<evidence type="ECO:0000256" key="13">
    <source>
        <dbReference type="ARBA" id="ARBA00075711"/>
    </source>
</evidence>
<reference evidence="16 17" key="1">
    <citation type="submission" date="2018-01" db="EMBL/GenBank/DDBJ databases">
        <title>Whole genome sequencing of Histamine producing bacteria.</title>
        <authorList>
            <person name="Butler K."/>
        </authorList>
    </citation>
    <scope>NUCLEOTIDE SEQUENCE [LARGE SCALE GENOMIC DNA]</scope>
    <source>
        <strain evidence="16 17">A2-1</strain>
    </source>
</reference>
<comment type="function">
    <text evidence="10">Catalyzes the phosphorylation of 2-keto-3-deoxygluconate (KDG) to produce 2-keto-3-deoxy-6-phosphogluconate (KDPG).</text>
</comment>
<evidence type="ECO:0000259" key="15">
    <source>
        <dbReference type="Pfam" id="PF00294"/>
    </source>
</evidence>
<evidence type="ECO:0000313" key="16">
    <source>
        <dbReference type="EMBL" id="PSX09568.1"/>
    </source>
</evidence>
<evidence type="ECO:0000256" key="5">
    <source>
        <dbReference type="ARBA" id="ARBA00022840"/>
    </source>
</evidence>
<evidence type="ECO:0000256" key="2">
    <source>
        <dbReference type="ARBA" id="ARBA00022679"/>
    </source>
</evidence>
<dbReference type="PROSITE" id="PS00584">
    <property type="entry name" value="PFKB_KINASES_2"/>
    <property type="match status" value="1"/>
</dbReference>
<dbReference type="GO" id="GO:0006974">
    <property type="term" value="P:DNA damage response"/>
    <property type="evidence" value="ECO:0007669"/>
    <property type="project" value="TreeGrafter"/>
</dbReference>
<comment type="similarity">
    <text evidence="1">Belongs to the carbohydrate kinase PfkB family.</text>
</comment>
<dbReference type="AlphaFoldDB" id="A0A855SKU7"/>
<evidence type="ECO:0000313" key="17">
    <source>
        <dbReference type="Proteomes" id="UP000241440"/>
    </source>
</evidence>
<dbReference type="Gene3D" id="3.40.1190.20">
    <property type="match status" value="1"/>
</dbReference>
<comment type="caution">
    <text evidence="16">The sequence shown here is derived from an EMBL/GenBank/DDBJ whole genome shotgun (WGS) entry which is preliminary data.</text>
</comment>
<evidence type="ECO:0000256" key="11">
    <source>
        <dbReference type="ARBA" id="ARBA00066369"/>
    </source>
</evidence>
<dbReference type="InterPro" id="IPR011611">
    <property type="entry name" value="PfkB_dom"/>
</dbReference>
<dbReference type="CDD" id="cd01166">
    <property type="entry name" value="KdgK"/>
    <property type="match status" value="1"/>
</dbReference>
<name>A0A855SKU7_PHOAN</name>
<sequence length="310" mass="34368">MADITISVIGECMVELQKSGELYNPNFGGDTLNTALYLARLVNGKNISINYVTGIGEDIFSQKMVRAWQAENINTDLVHTSATKNAGLYVIDTDSDGERSFHYWRSDSAARYWLLDVSVPDLVSKLSQSQWIYLSGISLAILPKQALEILFDVLHQCHRKGTKIAFDNNYRANLWSSREEAQSAYRRILKMTDLAFLTFDDEQALFGDASESQSIERAQAMGIDEIVIKRGSNACFVVKDDQLHEVPARHISNIIDTTAAGDSFSAGYMASRFIECDVLKAAAMGHLLAGTVIQYPGAIIPLDVMPQLNN</sequence>